<dbReference type="PANTHER" id="PTHR48079:SF6">
    <property type="entry name" value="NAD(P)-BINDING DOMAIN-CONTAINING PROTEIN-RELATED"/>
    <property type="match status" value="1"/>
</dbReference>
<dbReference type="GO" id="GO:0004029">
    <property type="term" value="F:aldehyde dehydrogenase (NAD+) activity"/>
    <property type="evidence" value="ECO:0007669"/>
    <property type="project" value="TreeGrafter"/>
</dbReference>
<name>A0A4Q2UGR7_9BACT</name>
<dbReference type="InterPro" id="IPR036291">
    <property type="entry name" value="NAD(P)-bd_dom_sf"/>
</dbReference>
<proteinExistence type="predicted"/>
<dbReference type="SUPFAM" id="SSF51735">
    <property type="entry name" value="NAD(P)-binding Rossmann-fold domains"/>
    <property type="match status" value="1"/>
</dbReference>
<protein>
    <submittedName>
        <fullName evidence="2">NAD-dependent epimerase/dehydratase family protein</fullName>
    </submittedName>
</protein>
<reference evidence="2 3" key="1">
    <citation type="submission" date="2019-01" db="EMBL/GenBank/DDBJ databases">
        <title>Spirosoma flava sp. nov., a propanil-degrading bacterium isolated from herbicide-contaminated soil.</title>
        <authorList>
            <person name="Zhang L."/>
            <person name="Jiang J.-D."/>
        </authorList>
    </citation>
    <scope>NUCLEOTIDE SEQUENCE [LARGE SCALE GENOMIC DNA]</scope>
    <source>
        <strain evidence="2 3">TY50</strain>
    </source>
</reference>
<sequence>MNVFVTGATGFVGAAVVQELLHQGHQVIGLIRDPAKAASLIQQGMVSQIGEMTAPQTYLPIVPTVDAVIQTAQLGVTGRFTNPKKAKINRADETMTLALAKACIEHDKVLIYTSGCFNYGDHGTDWIDEGTPARPSPLGEGHAQVVAQLMWLYQQEKLKLLVLSPGFVYGPGGLFKTAFYDTLQKGQLRVFGQGQNYWSPIQVDDLARAYGLALRHGRYGEVYNIVDDYPLPLRELVDAITSAQGVKTVGSIPAWLIGLLIGGPLVKSLTSSFRVSNAKAKRELRWQPQYGRFEAGIDAVLRQLHQPTV</sequence>
<dbReference type="AlphaFoldDB" id="A0A4Q2UGR7"/>
<dbReference type="InterPro" id="IPR051783">
    <property type="entry name" value="NAD(P)-dependent_oxidoreduct"/>
</dbReference>
<evidence type="ECO:0000259" key="1">
    <source>
        <dbReference type="Pfam" id="PF01370"/>
    </source>
</evidence>
<accession>A0A4Q2UGR7</accession>
<feature type="domain" description="NAD-dependent epimerase/dehydratase" evidence="1">
    <location>
        <begin position="3"/>
        <end position="225"/>
    </location>
</feature>
<dbReference type="RefSeq" id="WP_129606421.1">
    <property type="nucleotide sequence ID" value="NZ_SBLB01000013.1"/>
</dbReference>
<dbReference type="PANTHER" id="PTHR48079">
    <property type="entry name" value="PROTEIN YEEZ"/>
    <property type="match status" value="1"/>
</dbReference>
<dbReference type="Gene3D" id="3.40.50.720">
    <property type="entry name" value="NAD(P)-binding Rossmann-like Domain"/>
    <property type="match status" value="1"/>
</dbReference>
<organism evidence="2 3">
    <name type="scientific">Spirosoma sordidisoli</name>
    <dbReference type="NCBI Taxonomy" id="2502893"/>
    <lineage>
        <taxon>Bacteria</taxon>
        <taxon>Pseudomonadati</taxon>
        <taxon>Bacteroidota</taxon>
        <taxon>Cytophagia</taxon>
        <taxon>Cytophagales</taxon>
        <taxon>Cytophagaceae</taxon>
        <taxon>Spirosoma</taxon>
    </lineage>
</organism>
<evidence type="ECO:0000313" key="2">
    <source>
        <dbReference type="EMBL" id="RYC66601.1"/>
    </source>
</evidence>
<keyword evidence="3" id="KW-1185">Reference proteome</keyword>
<comment type="caution">
    <text evidence="2">The sequence shown here is derived from an EMBL/GenBank/DDBJ whole genome shotgun (WGS) entry which is preliminary data.</text>
</comment>
<dbReference type="GO" id="GO:0005737">
    <property type="term" value="C:cytoplasm"/>
    <property type="evidence" value="ECO:0007669"/>
    <property type="project" value="TreeGrafter"/>
</dbReference>
<dbReference type="Proteomes" id="UP000290407">
    <property type="component" value="Unassembled WGS sequence"/>
</dbReference>
<dbReference type="InterPro" id="IPR001509">
    <property type="entry name" value="Epimerase_deHydtase"/>
</dbReference>
<dbReference type="EMBL" id="SBLB01000013">
    <property type="protein sequence ID" value="RYC66601.1"/>
    <property type="molecule type" value="Genomic_DNA"/>
</dbReference>
<evidence type="ECO:0000313" key="3">
    <source>
        <dbReference type="Proteomes" id="UP000290407"/>
    </source>
</evidence>
<dbReference type="Pfam" id="PF01370">
    <property type="entry name" value="Epimerase"/>
    <property type="match status" value="1"/>
</dbReference>
<gene>
    <name evidence="2" type="ORF">EQG79_28830</name>
</gene>